<sequence length="106" mass="11911">MHHFVPSISLFMASVSFSVFFSHLATSWECSFFRSESFCCKTLFSMVPLINSSFNLSVFLFFNAITSFNLRISCSLLFSSFCSIASVFNKASSWLTMLPPMAPLLS</sequence>
<keyword evidence="1" id="KW-0812">Transmembrane</keyword>
<proteinExistence type="predicted"/>
<keyword evidence="1" id="KW-0472">Membrane</keyword>
<keyword evidence="1" id="KW-1133">Transmembrane helix</keyword>
<accession>C8ZF18</accession>
<evidence type="ECO:0000256" key="1">
    <source>
        <dbReference type="SAM" id="Phobius"/>
    </source>
</evidence>
<gene>
    <name evidence="2" type="ORF">EC1118_1M3_3433g</name>
</gene>
<dbReference type="Proteomes" id="UP000000286">
    <property type="component" value="Chromosome XIII"/>
</dbReference>
<dbReference type="HOGENOM" id="CLU_2225296_0_0_1"/>
<feature type="transmembrane region" description="Helical" evidence="1">
    <location>
        <begin position="76"/>
        <end position="97"/>
    </location>
</feature>
<dbReference type="EMBL" id="FN393082">
    <property type="protein sequence ID" value="CAY81984.1"/>
    <property type="molecule type" value="Genomic_DNA"/>
</dbReference>
<dbReference type="AlphaFoldDB" id="C8ZF18"/>
<protein>
    <submittedName>
        <fullName evidence="2">EC1118_1M3_3433p</fullName>
    </submittedName>
</protein>
<feature type="transmembrane region" description="Helical" evidence="1">
    <location>
        <begin position="43"/>
        <end position="64"/>
    </location>
</feature>
<organism evidence="2 3">
    <name type="scientific">Saccharomyces cerevisiae (strain Lalvin EC1118 / Prise de mousse)</name>
    <name type="common">Baker's yeast</name>
    <dbReference type="NCBI Taxonomy" id="643680"/>
    <lineage>
        <taxon>Eukaryota</taxon>
        <taxon>Fungi</taxon>
        <taxon>Dikarya</taxon>
        <taxon>Ascomycota</taxon>
        <taxon>Saccharomycotina</taxon>
        <taxon>Saccharomycetes</taxon>
        <taxon>Saccharomycetales</taxon>
        <taxon>Saccharomycetaceae</taxon>
        <taxon>Saccharomyces</taxon>
    </lineage>
</organism>
<evidence type="ECO:0000313" key="3">
    <source>
        <dbReference type="Proteomes" id="UP000000286"/>
    </source>
</evidence>
<evidence type="ECO:0000313" key="2">
    <source>
        <dbReference type="EMBL" id="CAY81984.1"/>
    </source>
</evidence>
<name>C8ZF18_YEAS8</name>
<reference evidence="2 3" key="1">
    <citation type="journal article" date="2009" name="Proc. Natl. Acad. Sci. U.S.A.">
        <title>Eukaryote-to-eukaryote gene transfer events revealed by the genome sequence of the wine yeast Saccharomyces cerevisiae EC1118.</title>
        <authorList>
            <person name="Novo M."/>
            <person name="Bigey F."/>
            <person name="Beyne E."/>
            <person name="Galeote V."/>
            <person name="Gavory F."/>
            <person name="Mallet S."/>
            <person name="Cambot B."/>
            <person name="Legras J.L."/>
            <person name="Wincker P."/>
            <person name="Casaregola S."/>
            <person name="Dequin S."/>
        </authorList>
    </citation>
    <scope>NUCLEOTIDE SEQUENCE [LARGE SCALE GENOMIC DNA]</scope>
    <source>
        <strain evidence="3">Lalvin EC1118 / Prise de mousse</strain>
    </source>
</reference>